<dbReference type="Proteomes" id="UP000507222">
    <property type="component" value="Unassembled WGS sequence"/>
</dbReference>
<dbReference type="SMART" id="SM00271">
    <property type="entry name" value="DnaJ"/>
    <property type="match status" value="1"/>
</dbReference>
<accession>A0A6J5VCV0</accession>
<evidence type="ECO:0000259" key="1">
    <source>
        <dbReference type="PROSITE" id="PS50076"/>
    </source>
</evidence>
<evidence type="ECO:0000313" key="3">
    <source>
        <dbReference type="Proteomes" id="UP000507222"/>
    </source>
</evidence>
<dbReference type="PRINTS" id="PR00625">
    <property type="entry name" value="JDOMAIN"/>
</dbReference>
<proteinExistence type="predicted"/>
<dbReference type="AlphaFoldDB" id="A0A6J5VCV0"/>
<dbReference type="Gene3D" id="1.10.287.110">
    <property type="entry name" value="DnaJ domain"/>
    <property type="match status" value="1"/>
</dbReference>
<dbReference type="InterPro" id="IPR001623">
    <property type="entry name" value="DnaJ_domain"/>
</dbReference>
<dbReference type="EMBL" id="CAEKDK010000007">
    <property type="protein sequence ID" value="CAB4286859.1"/>
    <property type="molecule type" value="Genomic_DNA"/>
</dbReference>
<dbReference type="PANTHER" id="PTHR45376:SF1">
    <property type="entry name" value="CHAPERONE DNAJ-DOMAIN SUPERFAMILY PROTEIN-RELATED"/>
    <property type="match status" value="1"/>
</dbReference>
<name>A0A6J5VCV0_PRUAR</name>
<feature type="domain" description="J" evidence="1">
    <location>
        <begin position="191"/>
        <end position="270"/>
    </location>
</feature>
<dbReference type="CDD" id="cd06257">
    <property type="entry name" value="DnaJ"/>
    <property type="match status" value="1"/>
</dbReference>
<protein>
    <recommendedName>
        <fullName evidence="1">J domain-containing protein</fullName>
    </recommendedName>
</protein>
<sequence>MNSGMKAAVTNSKLNCCIYMRAALFHSTPVLDRKRRNYWEPRFNNHSRRSRRNHAKQTLLRNVNAYADFLFQSWQKEYDEDEPSSSKGTSWFKKQYSAKGSKKNWGGNQGAWNSGRRGFQYCEEDIDVETIFRSTFGGTKFYYWSFIDEESSQWRSSSNHSNYGRSWNWRQQNKEEYETESESESERSESDERLALGLSASGPLTLEDVKNAYRISALKWHPDRHQGSSKAGAEEKFKLCSAAYQSLCDKLANKAAGVALKGFSQWNNYPTMVVHRQRQLCTAGSVKERIYITELQPRDKEIKGRGWGRWKGKGRVGETEGEGGDGEAELNLSKWDDLIGYVGTTYVPRHQFNRKFDKTSQRDHIDV</sequence>
<dbReference type="SUPFAM" id="SSF46565">
    <property type="entry name" value="Chaperone J-domain"/>
    <property type="match status" value="1"/>
</dbReference>
<reference evidence="2 3" key="1">
    <citation type="submission" date="2020-05" db="EMBL/GenBank/DDBJ databases">
        <authorList>
            <person name="Campoy J."/>
            <person name="Schneeberger K."/>
            <person name="Spophaly S."/>
        </authorList>
    </citation>
    <scope>NUCLEOTIDE SEQUENCE [LARGE SCALE GENOMIC DNA]</scope>
    <source>
        <strain evidence="2">PruArmRojPasFocal</strain>
    </source>
</reference>
<gene>
    <name evidence="2" type="ORF">CURHAP_LOCUS44599</name>
</gene>
<dbReference type="PANTHER" id="PTHR45376">
    <property type="entry name" value="CHAPERONE DNAJ-DOMAIN SUPERFAMILY PROTEIN-RELATED"/>
    <property type="match status" value="1"/>
</dbReference>
<dbReference type="InterPro" id="IPR036869">
    <property type="entry name" value="J_dom_sf"/>
</dbReference>
<dbReference type="PROSITE" id="PS50076">
    <property type="entry name" value="DNAJ_2"/>
    <property type="match status" value="1"/>
</dbReference>
<evidence type="ECO:0000313" key="2">
    <source>
        <dbReference type="EMBL" id="CAB4286859.1"/>
    </source>
</evidence>
<dbReference type="Pfam" id="PF00226">
    <property type="entry name" value="DnaJ"/>
    <property type="match status" value="1"/>
</dbReference>
<organism evidence="2 3">
    <name type="scientific">Prunus armeniaca</name>
    <name type="common">Apricot</name>
    <name type="synonym">Armeniaca vulgaris</name>
    <dbReference type="NCBI Taxonomy" id="36596"/>
    <lineage>
        <taxon>Eukaryota</taxon>
        <taxon>Viridiplantae</taxon>
        <taxon>Streptophyta</taxon>
        <taxon>Embryophyta</taxon>
        <taxon>Tracheophyta</taxon>
        <taxon>Spermatophyta</taxon>
        <taxon>Magnoliopsida</taxon>
        <taxon>eudicotyledons</taxon>
        <taxon>Gunneridae</taxon>
        <taxon>Pentapetalae</taxon>
        <taxon>rosids</taxon>
        <taxon>fabids</taxon>
        <taxon>Rosales</taxon>
        <taxon>Rosaceae</taxon>
        <taxon>Amygdaloideae</taxon>
        <taxon>Amygdaleae</taxon>
        <taxon>Prunus</taxon>
    </lineage>
</organism>